<evidence type="ECO:0000313" key="2">
    <source>
        <dbReference type="EnsemblPlants" id="AUR62000670-RA:cds"/>
    </source>
</evidence>
<organism evidence="2 3">
    <name type="scientific">Chenopodium quinoa</name>
    <name type="common">Quinoa</name>
    <dbReference type="NCBI Taxonomy" id="63459"/>
    <lineage>
        <taxon>Eukaryota</taxon>
        <taxon>Viridiplantae</taxon>
        <taxon>Streptophyta</taxon>
        <taxon>Embryophyta</taxon>
        <taxon>Tracheophyta</taxon>
        <taxon>Spermatophyta</taxon>
        <taxon>Magnoliopsida</taxon>
        <taxon>eudicotyledons</taxon>
        <taxon>Gunneridae</taxon>
        <taxon>Pentapetalae</taxon>
        <taxon>Caryophyllales</taxon>
        <taxon>Chenopodiaceae</taxon>
        <taxon>Chenopodioideae</taxon>
        <taxon>Atripliceae</taxon>
        <taxon>Chenopodium</taxon>
    </lineage>
</organism>
<dbReference type="PANTHER" id="PTHR33494:SF5">
    <property type="entry name" value="F10A16.6 PROTEIN"/>
    <property type="match status" value="1"/>
</dbReference>
<protein>
    <recommendedName>
        <fullName evidence="1">TRF2/HOY1 PH-like domain-containing protein</fullName>
    </recommendedName>
</protein>
<evidence type="ECO:0000259" key="1">
    <source>
        <dbReference type="Pfam" id="PF24818"/>
    </source>
</evidence>
<dbReference type="InterPro" id="IPR057939">
    <property type="entry name" value="TRF2_HOY1_PH"/>
</dbReference>
<dbReference type="Pfam" id="PF24818">
    <property type="entry name" value="PH_TRF2_HOY1"/>
    <property type="match status" value="1"/>
</dbReference>
<dbReference type="EnsemblPlants" id="AUR62000670-RA">
    <property type="protein sequence ID" value="AUR62000670-RA:cds"/>
    <property type="gene ID" value="AUR62000670"/>
</dbReference>
<dbReference type="Gramene" id="AUR62000670-RA">
    <property type="protein sequence ID" value="AUR62000670-RA:cds"/>
    <property type="gene ID" value="AUR62000670"/>
</dbReference>
<dbReference type="PANTHER" id="PTHR33494">
    <property type="entry name" value="OS02G0793800 PROTEIN"/>
    <property type="match status" value="1"/>
</dbReference>
<sequence length="442" mass="49249">MPVHPETPTFSKLSPGLRIVGGRRNREKGAAMIKNLGEKSEFVEVDINNVEKIKAALQGGLGFEGGVAGARGGLGAGRRQTEGGGVAGSGLGRLGVESAKRESKLGLKLTKTPSLVNLLSNALPTEKLKAANFPAMSLHIGPWMRVSRHEGELIAKCYFKKRQLVWEVLNGNLKSKIEFQWSNIAAINATFDADGGPAVLDVMLEKPPLFFREIKPQPRKHTNWEQSEDFTDKQASLIRKHKLVFAPGILEKHYFKIIQADSKLHHISQQPFPYQASIYFNEIHFSNQLCYNNLPAAIPPQIPTNHPSVMDFASHTTSANYPIHQDLSPNNNDLQFAISSSMSQESSARFQQAGLAYPYINDIPVTNDVELNPLGYLLPFDCLQPMDAVESCLQYMGDSSHHSSYDYEDSIADQHQSISHEYQSHQHYDFHNYNQEDINGLR</sequence>
<reference evidence="2" key="1">
    <citation type="journal article" date="2017" name="Nature">
        <title>The genome of Chenopodium quinoa.</title>
        <authorList>
            <person name="Jarvis D.E."/>
            <person name="Ho Y.S."/>
            <person name="Lightfoot D.J."/>
            <person name="Schmoeckel S.M."/>
            <person name="Li B."/>
            <person name="Borm T.J.A."/>
            <person name="Ohyanagi H."/>
            <person name="Mineta K."/>
            <person name="Michell C.T."/>
            <person name="Saber N."/>
            <person name="Kharbatia N.M."/>
            <person name="Rupper R.R."/>
            <person name="Sharp A.R."/>
            <person name="Dally N."/>
            <person name="Boughton B.A."/>
            <person name="Woo Y.H."/>
            <person name="Gao G."/>
            <person name="Schijlen E.G.W.M."/>
            <person name="Guo X."/>
            <person name="Momin A.A."/>
            <person name="Negrao S."/>
            <person name="Al-Babili S."/>
            <person name="Gehring C."/>
            <person name="Roessner U."/>
            <person name="Jung C."/>
            <person name="Murphy K."/>
            <person name="Arold S.T."/>
            <person name="Gojobori T."/>
            <person name="van der Linden C.G."/>
            <person name="van Loo E.N."/>
            <person name="Jellen E.N."/>
            <person name="Maughan P.J."/>
            <person name="Tester M."/>
        </authorList>
    </citation>
    <scope>NUCLEOTIDE SEQUENCE [LARGE SCALE GENOMIC DNA]</scope>
    <source>
        <strain evidence="2">cv. PI 614886</strain>
    </source>
</reference>
<name>A0A803KNR4_CHEQI</name>
<evidence type="ECO:0000313" key="3">
    <source>
        <dbReference type="Proteomes" id="UP000596660"/>
    </source>
</evidence>
<dbReference type="Proteomes" id="UP000596660">
    <property type="component" value="Unplaced"/>
</dbReference>
<feature type="domain" description="TRF2/HOY1 PH-like" evidence="1">
    <location>
        <begin position="132"/>
        <end position="251"/>
    </location>
</feature>
<dbReference type="AlphaFoldDB" id="A0A803KNR4"/>
<proteinExistence type="predicted"/>
<keyword evidence="3" id="KW-1185">Reference proteome</keyword>
<accession>A0A803KNR4</accession>
<reference evidence="2" key="2">
    <citation type="submission" date="2021-03" db="UniProtKB">
        <authorList>
            <consortium name="EnsemblPlants"/>
        </authorList>
    </citation>
    <scope>IDENTIFICATION</scope>
</reference>